<dbReference type="InterPro" id="IPR012675">
    <property type="entry name" value="Beta-grasp_dom_sf"/>
</dbReference>
<dbReference type="SUPFAM" id="SSF54285">
    <property type="entry name" value="MoaD/ThiS"/>
    <property type="match status" value="1"/>
</dbReference>
<keyword evidence="2" id="KW-1185">Reference proteome</keyword>
<comment type="caution">
    <text evidence="1">The sequence shown here is derived from an EMBL/GenBank/DDBJ whole genome shotgun (WGS) entry which is preliminary data.</text>
</comment>
<evidence type="ECO:0000313" key="1">
    <source>
        <dbReference type="EMBL" id="EDM74324.1"/>
    </source>
</evidence>
<accession>A6GIG1</accession>
<dbReference type="AlphaFoldDB" id="A6GIG1"/>
<dbReference type="Pfam" id="PF02597">
    <property type="entry name" value="ThiS"/>
    <property type="match status" value="1"/>
</dbReference>
<evidence type="ECO:0000313" key="2">
    <source>
        <dbReference type="Proteomes" id="UP000005801"/>
    </source>
</evidence>
<gene>
    <name evidence="1" type="ORF">PPSIR1_11873</name>
</gene>
<dbReference type="PANTHER" id="PTHR38031">
    <property type="entry name" value="SULFUR CARRIER PROTEIN SLR0821-RELATED"/>
    <property type="match status" value="1"/>
</dbReference>
<dbReference type="eggNOG" id="COG1977">
    <property type="taxonomic scope" value="Bacteria"/>
</dbReference>
<dbReference type="OrthoDB" id="9156098at2"/>
<dbReference type="CDD" id="cd17074">
    <property type="entry name" value="Ubl_CysO_like"/>
    <property type="match status" value="1"/>
</dbReference>
<dbReference type="InterPro" id="IPR003749">
    <property type="entry name" value="ThiS/MoaD-like"/>
</dbReference>
<protein>
    <submittedName>
        <fullName evidence="1">ThiS family protein</fullName>
    </submittedName>
</protein>
<dbReference type="RefSeq" id="WP_006976497.1">
    <property type="nucleotide sequence ID" value="NZ_ABCS01000136.1"/>
</dbReference>
<sequence>MATVRIPTPLRKYTEGKEEVDIAGANVGQLLDNLDAKHGGIGERIRDPKGAVRRFVNIFVGDEDIRFLDGLETPVKDGDEVSIIPAIAGGL</sequence>
<dbReference type="InterPro" id="IPR052045">
    <property type="entry name" value="Sulfur_Carrier/Prot_Modifier"/>
</dbReference>
<dbReference type="InterPro" id="IPR016155">
    <property type="entry name" value="Mopterin_synth/thiamin_S_b"/>
</dbReference>
<organism evidence="1 2">
    <name type="scientific">Plesiocystis pacifica SIR-1</name>
    <dbReference type="NCBI Taxonomy" id="391625"/>
    <lineage>
        <taxon>Bacteria</taxon>
        <taxon>Pseudomonadati</taxon>
        <taxon>Myxococcota</taxon>
        <taxon>Polyangia</taxon>
        <taxon>Nannocystales</taxon>
        <taxon>Nannocystaceae</taxon>
        <taxon>Plesiocystis</taxon>
    </lineage>
</organism>
<name>A6GIG1_9BACT</name>
<proteinExistence type="predicted"/>
<reference evidence="1 2" key="1">
    <citation type="submission" date="2007-06" db="EMBL/GenBank/DDBJ databases">
        <authorList>
            <person name="Shimkets L."/>
            <person name="Ferriera S."/>
            <person name="Johnson J."/>
            <person name="Kravitz S."/>
            <person name="Beeson K."/>
            <person name="Sutton G."/>
            <person name="Rogers Y.-H."/>
            <person name="Friedman R."/>
            <person name="Frazier M."/>
            <person name="Venter J.C."/>
        </authorList>
    </citation>
    <scope>NUCLEOTIDE SEQUENCE [LARGE SCALE GENOMIC DNA]</scope>
    <source>
        <strain evidence="1 2">SIR-1</strain>
    </source>
</reference>
<dbReference type="PANTHER" id="PTHR38031:SF1">
    <property type="entry name" value="SULFUR CARRIER PROTEIN CYSO"/>
    <property type="match status" value="1"/>
</dbReference>
<dbReference type="Gene3D" id="3.10.20.30">
    <property type="match status" value="1"/>
</dbReference>
<dbReference type="Proteomes" id="UP000005801">
    <property type="component" value="Unassembled WGS sequence"/>
</dbReference>
<dbReference type="STRING" id="391625.PPSIR1_11873"/>
<dbReference type="EMBL" id="ABCS01000136">
    <property type="protein sequence ID" value="EDM74324.1"/>
    <property type="molecule type" value="Genomic_DNA"/>
</dbReference>